<dbReference type="GO" id="GO:0009897">
    <property type="term" value="C:external side of plasma membrane"/>
    <property type="evidence" value="ECO:0007669"/>
    <property type="project" value="TreeGrafter"/>
</dbReference>
<name>A0AAN9DJ43_9TELE</name>
<dbReference type="Gene3D" id="2.60.40.10">
    <property type="entry name" value="Immunoglobulins"/>
    <property type="match status" value="1"/>
</dbReference>
<keyword evidence="8" id="KW-0393">Immunoglobulin domain</keyword>
<reference evidence="10 11" key="1">
    <citation type="submission" date="2024-02" db="EMBL/GenBank/DDBJ databases">
        <title>Chromosome-level genome assembly of the Eurasian Minnow (Phoxinus phoxinus).</title>
        <authorList>
            <person name="Oriowo T.O."/>
            <person name="Martin S."/>
            <person name="Stange M."/>
            <person name="Chrysostomakis Y."/>
            <person name="Brown T."/>
            <person name="Winkler S."/>
            <person name="Kukowka S."/>
            <person name="Myers E.W."/>
            <person name="Bohne A."/>
        </authorList>
    </citation>
    <scope>NUCLEOTIDE SEQUENCE [LARGE SCALE GENOMIC DNA]</scope>
    <source>
        <strain evidence="10">ZFMK-TIS-60720</strain>
        <tissue evidence="10">Whole Organism</tissue>
    </source>
</reference>
<comment type="subcellular location">
    <subcellularLocation>
        <location evidence="1">Cell membrane</location>
    </subcellularLocation>
</comment>
<evidence type="ECO:0000256" key="4">
    <source>
        <dbReference type="ARBA" id="ARBA00023136"/>
    </source>
</evidence>
<dbReference type="GO" id="GO:0005178">
    <property type="term" value="F:integrin binding"/>
    <property type="evidence" value="ECO:0007669"/>
    <property type="project" value="InterPro"/>
</dbReference>
<dbReference type="GO" id="GO:0030334">
    <property type="term" value="P:regulation of cell migration"/>
    <property type="evidence" value="ECO:0007669"/>
    <property type="project" value="InterPro"/>
</dbReference>
<protein>
    <recommendedName>
        <fullName evidence="12">Thy-1 membrane glycoprotein</fullName>
    </recommendedName>
</protein>
<keyword evidence="7" id="KW-0449">Lipoprotein</keyword>
<evidence type="ECO:0000256" key="1">
    <source>
        <dbReference type="ARBA" id="ARBA00004236"/>
    </source>
</evidence>
<dbReference type="GO" id="GO:0007155">
    <property type="term" value="P:cell adhesion"/>
    <property type="evidence" value="ECO:0007669"/>
    <property type="project" value="InterPro"/>
</dbReference>
<sequence length="154" mass="16703">MMCCTAFATFFLLGVASGQTSLQISSCLTKEQNLQMSCKFTPATDPKLPTTCYYMTESKYIGSTNSSIPPESTFKNRANVSLSNTACELHLTGLPSDNPQNYTCFIKQTDSPVSITAIVDKRTLQTCSAFGVVQHSGAALLLAFLTFPLFSELL</sequence>
<feature type="signal peptide" evidence="9">
    <location>
        <begin position="1"/>
        <end position="18"/>
    </location>
</feature>
<dbReference type="InterPro" id="IPR033292">
    <property type="entry name" value="THY1"/>
</dbReference>
<evidence type="ECO:0008006" key="12">
    <source>
        <dbReference type="Google" id="ProtNLM"/>
    </source>
</evidence>
<dbReference type="AlphaFoldDB" id="A0AAN9DJ43"/>
<keyword evidence="3 9" id="KW-0732">Signal</keyword>
<gene>
    <name evidence="10" type="ORF">R3I93_003046</name>
</gene>
<organism evidence="10 11">
    <name type="scientific">Phoxinus phoxinus</name>
    <name type="common">Eurasian minnow</name>
    <dbReference type="NCBI Taxonomy" id="58324"/>
    <lineage>
        <taxon>Eukaryota</taxon>
        <taxon>Metazoa</taxon>
        <taxon>Chordata</taxon>
        <taxon>Craniata</taxon>
        <taxon>Vertebrata</taxon>
        <taxon>Euteleostomi</taxon>
        <taxon>Actinopterygii</taxon>
        <taxon>Neopterygii</taxon>
        <taxon>Teleostei</taxon>
        <taxon>Ostariophysi</taxon>
        <taxon>Cypriniformes</taxon>
        <taxon>Leuciscidae</taxon>
        <taxon>Phoxininae</taxon>
        <taxon>Phoxinus</taxon>
    </lineage>
</organism>
<feature type="chain" id="PRO_5043021811" description="Thy-1 membrane glycoprotein" evidence="9">
    <location>
        <begin position="19"/>
        <end position="154"/>
    </location>
</feature>
<dbReference type="PANTHER" id="PTHR19226">
    <property type="entry name" value="THY-1 MEMBRANE GLYCOPROTEIN"/>
    <property type="match status" value="1"/>
</dbReference>
<evidence type="ECO:0000256" key="6">
    <source>
        <dbReference type="ARBA" id="ARBA00023180"/>
    </source>
</evidence>
<evidence type="ECO:0000256" key="8">
    <source>
        <dbReference type="ARBA" id="ARBA00023319"/>
    </source>
</evidence>
<dbReference type="Proteomes" id="UP001364617">
    <property type="component" value="Unassembled WGS sequence"/>
</dbReference>
<keyword evidence="5" id="KW-1015">Disulfide bond</keyword>
<dbReference type="PANTHER" id="PTHR19226:SF2">
    <property type="entry name" value="THY-1 MEMBRANE GLYCOPROTEIN"/>
    <property type="match status" value="1"/>
</dbReference>
<dbReference type="InterPro" id="IPR013783">
    <property type="entry name" value="Ig-like_fold"/>
</dbReference>
<keyword evidence="6" id="KW-0325">Glycoprotein</keyword>
<proteinExistence type="predicted"/>
<evidence type="ECO:0000256" key="7">
    <source>
        <dbReference type="ARBA" id="ARBA00023288"/>
    </source>
</evidence>
<accession>A0AAN9DJ43</accession>
<dbReference type="GO" id="GO:0030425">
    <property type="term" value="C:dendrite"/>
    <property type="evidence" value="ECO:0007669"/>
    <property type="project" value="TreeGrafter"/>
</dbReference>
<evidence type="ECO:0000313" key="10">
    <source>
        <dbReference type="EMBL" id="KAK7173098.1"/>
    </source>
</evidence>
<dbReference type="GO" id="GO:0051894">
    <property type="term" value="P:positive regulation of focal adhesion assembly"/>
    <property type="evidence" value="ECO:0007669"/>
    <property type="project" value="TreeGrafter"/>
</dbReference>
<keyword evidence="2" id="KW-1003">Cell membrane</keyword>
<evidence type="ECO:0000256" key="2">
    <source>
        <dbReference type="ARBA" id="ARBA00022475"/>
    </source>
</evidence>
<dbReference type="GO" id="GO:0045121">
    <property type="term" value="C:membrane raft"/>
    <property type="evidence" value="ECO:0007669"/>
    <property type="project" value="TreeGrafter"/>
</dbReference>
<dbReference type="GO" id="GO:0043209">
    <property type="term" value="C:myelin sheath"/>
    <property type="evidence" value="ECO:0007669"/>
    <property type="project" value="TreeGrafter"/>
</dbReference>
<dbReference type="EMBL" id="JAYKXH010000003">
    <property type="protein sequence ID" value="KAK7173098.1"/>
    <property type="molecule type" value="Genomic_DNA"/>
</dbReference>
<keyword evidence="4" id="KW-0472">Membrane</keyword>
<comment type="caution">
    <text evidence="10">The sequence shown here is derived from an EMBL/GenBank/DDBJ whole genome shotgun (WGS) entry which is preliminary data.</text>
</comment>
<evidence type="ECO:0000313" key="11">
    <source>
        <dbReference type="Proteomes" id="UP001364617"/>
    </source>
</evidence>
<evidence type="ECO:0000256" key="5">
    <source>
        <dbReference type="ARBA" id="ARBA00023157"/>
    </source>
</evidence>
<keyword evidence="11" id="KW-1185">Reference proteome</keyword>
<dbReference type="GO" id="GO:0007229">
    <property type="term" value="P:integrin-mediated signaling pathway"/>
    <property type="evidence" value="ECO:0007669"/>
    <property type="project" value="TreeGrafter"/>
</dbReference>
<evidence type="ECO:0000256" key="3">
    <source>
        <dbReference type="ARBA" id="ARBA00022729"/>
    </source>
</evidence>
<dbReference type="GO" id="GO:0005925">
    <property type="term" value="C:focal adhesion"/>
    <property type="evidence" value="ECO:0007669"/>
    <property type="project" value="TreeGrafter"/>
</dbReference>
<evidence type="ECO:0000256" key="9">
    <source>
        <dbReference type="SAM" id="SignalP"/>
    </source>
</evidence>
<dbReference type="GO" id="GO:0005096">
    <property type="term" value="F:GTPase activator activity"/>
    <property type="evidence" value="ECO:0007669"/>
    <property type="project" value="TreeGrafter"/>
</dbReference>